<evidence type="ECO:0000256" key="2">
    <source>
        <dbReference type="ARBA" id="ARBA00022679"/>
    </source>
</evidence>
<proteinExistence type="predicted"/>
<evidence type="ECO:0000313" key="7">
    <source>
        <dbReference type="EMBL" id="OMJ94564.1"/>
    </source>
</evidence>
<keyword evidence="4" id="KW-0418">Kinase</keyword>
<keyword evidence="5" id="KW-0067">ATP-binding</keyword>
<dbReference type="EMBL" id="MPUH01000024">
    <property type="protein sequence ID" value="OMJ94564.1"/>
    <property type="molecule type" value="Genomic_DNA"/>
</dbReference>
<accession>A0A1R2CZY4</accession>
<evidence type="ECO:0000259" key="6">
    <source>
        <dbReference type="PROSITE" id="PS50011"/>
    </source>
</evidence>
<feature type="domain" description="Protein kinase" evidence="6">
    <location>
        <begin position="1"/>
        <end position="257"/>
    </location>
</feature>
<dbReference type="Pfam" id="PF00069">
    <property type="entry name" value="Pkinase"/>
    <property type="match status" value="1"/>
</dbReference>
<dbReference type="Gene3D" id="1.10.510.10">
    <property type="entry name" value="Transferase(Phosphotransferase) domain 1"/>
    <property type="match status" value="1"/>
</dbReference>
<reference evidence="7 8" key="1">
    <citation type="submission" date="2016-11" db="EMBL/GenBank/DDBJ databases">
        <title>The macronuclear genome of Stentor coeruleus: a giant cell with tiny introns.</title>
        <authorList>
            <person name="Slabodnick M."/>
            <person name="Ruby J.G."/>
            <person name="Reiff S.B."/>
            <person name="Swart E.C."/>
            <person name="Gosai S."/>
            <person name="Prabakaran S."/>
            <person name="Witkowska E."/>
            <person name="Larue G.E."/>
            <person name="Fisher S."/>
            <person name="Freeman R.M."/>
            <person name="Gunawardena J."/>
            <person name="Chu W."/>
            <person name="Stover N.A."/>
            <person name="Gregory B.D."/>
            <person name="Nowacki M."/>
            <person name="Derisi J."/>
            <person name="Roy S.W."/>
            <person name="Marshall W.F."/>
            <person name="Sood P."/>
        </authorList>
    </citation>
    <scope>NUCLEOTIDE SEQUENCE [LARGE SCALE GENOMIC DNA]</scope>
    <source>
        <strain evidence="7">WM001</strain>
    </source>
</reference>
<dbReference type="PANTHER" id="PTHR24345">
    <property type="entry name" value="SERINE/THREONINE-PROTEIN KINASE PLK"/>
    <property type="match status" value="1"/>
</dbReference>
<evidence type="ECO:0000256" key="4">
    <source>
        <dbReference type="ARBA" id="ARBA00022777"/>
    </source>
</evidence>
<dbReference type="GO" id="GO:0004674">
    <property type="term" value="F:protein serine/threonine kinase activity"/>
    <property type="evidence" value="ECO:0007669"/>
    <property type="project" value="UniProtKB-KW"/>
</dbReference>
<dbReference type="PANTHER" id="PTHR24345:SF0">
    <property type="entry name" value="CELL CYCLE SERINE_THREONINE-PROTEIN KINASE CDC5_MSD2"/>
    <property type="match status" value="1"/>
</dbReference>
<organism evidence="7 8">
    <name type="scientific">Stentor coeruleus</name>
    <dbReference type="NCBI Taxonomy" id="5963"/>
    <lineage>
        <taxon>Eukaryota</taxon>
        <taxon>Sar</taxon>
        <taxon>Alveolata</taxon>
        <taxon>Ciliophora</taxon>
        <taxon>Postciliodesmatophora</taxon>
        <taxon>Heterotrichea</taxon>
        <taxon>Heterotrichida</taxon>
        <taxon>Stentoridae</taxon>
        <taxon>Stentor</taxon>
    </lineage>
</organism>
<keyword evidence="3" id="KW-0547">Nucleotide-binding</keyword>
<dbReference type="SMART" id="SM00220">
    <property type="entry name" value="S_TKc"/>
    <property type="match status" value="1"/>
</dbReference>
<dbReference type="GO" id="GO:0005634">
    <property type="term" value="C:nucleus"/>
    <property type="evidence" value="ECO:0007669"/>
    <property type="project" value="TreeGrafter"/>
</dbReference>
<dbReference type="OrthoDB" id="4062651at2759"/>
<comment type="caution">
    <text evidence="7">The sequence shown here is derived from an EMBL/GenBank/DDBJ whole genome shotgun (WGS) entry which is preliminary data.</text>
</comment>
<sequence>MEILNNREFEQESTANNLINSRVGTIKLNNTTYFKKIGKNSLLQEYTIIKSLQSEYTITALNLSQDEKTMILEYCSKGDLSNHLRLTQIEDIIFIFKEMCEIIEYVHSKGYCHLDIKLDNFVISDNNKIKLIDFGHAQKSKYKIKHQLGTIIYNSPERVLGNYDGIKADVFSLGVCLMMMLCGFPPFPGSEEKMRQKIILFNGNPDLYWNSVHDHMAKTYKNFNGLDEEATKLLELLLTEDPEKRPCISEVLQHDFFVI</sequence>
<dbReference type="InterPro" id="IPR008271">
    <property type="entry name" value="Ser/Thr_kinase_AS"/>
</dbReference>
<evidence type="ECO:0000256" key="5">
    <source>
        <dbReference type="ARBA" id="ARBA00022840"/>
    </source>
</evidence>
<keyword evidence="8" id="KW-1185">Reference proteome</keyword>
<gene>
    <name evidence="7" type="ORF">SteCoe_2209</name>
</gene>
<evidence type="ECO:0000256" key="1">
    <source>
        <dbReference type="ARBA" id="ARBA00022527"/>
    </source>
</evidence>
<dbReference type="AlphaFoldDB" id="A0A1R2CZY4"/>
<dbReference type="GO" id="GO:0005524">
    <property type="term" value="F:ATP binding"/>
    <property type="evidence" value="ECO:0007669"/>
    <property type="project" value="UniProtKB-KW"/>
</dbReference>
<dbReference type="SUPFAM" id="SSF56112">
    <property type="entry name" value="Protein kinase-like (PK-like)"/>
    <property type="match status" value="1"/>
</dbReference>
<evidence type="ECO:0000256" key="3">
    <source>
        <dbReference type="ARBA" id="ARBA00022741"/>
    </source>
</evidence>
<name>A0A1R2CZY4_9CILI</name>
<dbReference type="PROSITE" id="PS00108">
    <property type="entry name" value="PROTEIN_KINASE_ST"/>
    <property type="match status" value="1"/>
</dbReference>
<dbReference type="PROSITE" id="PS50011">
    <property type="entry name" value="PROTEIN_KINASE_DOM"/>
    <property type="match status" value="1"/>
</dbReference>
<protein>
    <recommendedName>
        <fullName evidence="6">Protein kinase domain-containing protein</fullName>
    </recommendedName>
</protein>
<evidence type="ECO:0000313" key="8">
    <source>
        <dbReference type="Proteomes" id="UP000187209"/>
    </source>
</evidence>
<dbReference type="Proteomes" id="UP000187209">
    <property type="component" value="Unassembled WGS sequence"/>
</dbReference>
<dbReference type="InterPro" id="IPR000719">
    <property type="entry name" value="Prot_kinase_dom"/>
</dbReference>
<keyword evidence="2" id="KW-0808">Transferase</keyword>
<keyword evidence="1" id="KW-0723">Serine/threonine-protein kinase</keyword>
<dbReference type="InterPro" id="IPR011009">
    <property type="entry name" value="Kinase-like_dom_sf"/>
</dbReference>